<evidence type="ECO:0000259" key="1">
    <source>
        <dbReference type="Pfam" id="PF25597"/>
    </source>
</evidence>
<organism evidence="3 5">
    <name type="scientific">Cucumis melo var. makuwa</name>
    <name type="common">Oriental melon</name>
    <dbReference type="NCBI Taxonomy" id="1194695"/>
    <lineage>
        <taxon>Eukaryota</taxon>
        <taxon>Viridiplantae</taxon>
        <taxon>Streptophyta</taxon>
        <taxon>Embryophyta</taxon>
        <taxon>Tracheophyta</taxon>
        <taxon>Spermatophyta</taxon>
        <taxon>Magnoliopsida</taxon>
        <taxon>eudicotyledons</taxon>
        <taxon>Gunneridae</taxon>
        <taxon>Pentapetalae</taxon>
        <taxon>rosids</taxon>
        <taxon>fabids</taxon>
        <taxon>Cucurbitales</taxon>
        <taxon>Cucurbitaceae</taxon>
        <taxon>Benincaseae</taxon>
        <taxon>Cucumis</taxon>
    </lineage>
</organism>
<dbReference type="Gene3D" id="3.30.420.10">
    <property type="entry name" value="Ribonuclease H-like superfamily/Ribonuclease H"/>
    <property type="match status" value="1"/>
</dbReference>
<reference evidence="4 5" key="1">
    <citation type="submission" date="2019-08" db="EMBL/GenBank/DDBJ databases">
        <title>Draft genome sequences of two oriental melons (Cucumis melo L. var makuwa).</title>
        <authorList>
            <person name="Kwon S.-Y."/>
        </authorList>
    </citation>
    <scope>NUCLEOTIDE SEQUENCE [LARGE SCALE GENOMIC DNA]</scope>
    <source>
        <strain evidence="5">cv. Chang Bougi</strain>
        <strain evidence="4">cv. SW 3</strain>
        <tissue evidence="3">Leaf</tissue>
    </source>
</reference>
<dbReference type="InterPro" id="IPR057670">
    <property type="entry name" value="SH3_retrovirus"/>
</dbReference>
<feature type="domain" description="Retroviral polymerase SH3-like" evidence="1">
    <location>
        <begin position="79"/>
        <end position="133"/>
    </location>
</feature>
<dbReference type="InterPro" id="IPR012337">
    <property type="entry name" value="RNaseH-like_sf"/>
</dbReference>
<evidence type="ECO:0000313" key="4">
    <source>
        <dbReference type="Proteomes" id="UP000321393"/>
    </source>
</evidence>
<dbReference type="InterPro" id="IPR039537">
    <property type="entry name" value="Retrotran_Ty1/copia-like"/>
</dbReference>
<dbReference type="Proteomes" id="UP000321947">
    <property type="component" value="Unassembled WGS sequence"/>
</dbReference>
<dbReference type="EMBL" id="SSTE01007511">
    <property type="protein sequence ID" value="KAA0056360.1"/>
    <property type="molecule type" value="Genomic_DNA"/>
</dbReference>
<accession>A0A5D3E121</accession>
<proteinExistence type="predicted"/>
<sequence length="168" mass="19647">MGKSQSLDVFKYDGLGEQCPGPFAKYLEKCRIIPQYTMQGKPNMNGVAERRNRVLKDMEKPNIRHLHVWGCPTGARSYRPNERKLDPRTISCYFVRYSEHSRGFKFYDPTSNLFFETENAKFLENVEFERENNIKKVVFEEELVSLPNVAIDDVQTSIPDFIMEPIIE</sequence>
<dbReference type="PANTHER" id="PTHR42648">
    <property type="entry name" value="TRANSPOSASE, PUTATIVE-RELATED"/>
    <property type="match status" value="1"/>
</dbReference>
<evidence type="ECO:0000313" key="3">
    <source>
        <dbReference type="EMBL" id="TYK29155.1"/>
    </source>
</evidence>
<dbReference type="GO" id="GO:0003676">
    <property type="term" value="F:nucleic acid binding"/>
    <property type="evidence" value="ECO:0007669"/>
    <property type="project" value="InterPro"/>
</dbReference>
<gene>
    <name evidence="3" type="ORF">E5676_scaffold120G003100</name>
    <name evidence="2" type="ORF">E6C27_scaffold186G00940</name>
</gene>
<dbReference type="EMBL" id="SSTD01001877">
    <property type="protein sequence ID" value="TYK29155.1"/>
    <property type="molecule type" value="Genomic_DNA"/>
</dbReference>
<dbReference type="Proteomes" id="UP000321393">
    <property type="component" value="Unassembled WGS sequence"/>
</dbReference>
<evidence type="ECO:0000313" key="2">
    <source>
        <dbReference type="EMBL" id="KAA0056360.1"/>
    </source>
</evidence>
<dbReference type="SUPFAM" id="SSF53098">
    <property type="entry name" value="Ribonuclease H-like"/>
    <property type="match status" value="1"/>
</dbReference>
<dbReference type="OrthoDB" id="1935113at2759"/>
<evidence type="ECO:0000313" key="5">
    <source>
        <dbReference type="Proteomes" id="UP000321947"/>
    </source>
</evidence>
<dbReference type="AlphaFoldDB" id="A0A5D3E121"/>
<dbReference type="InterPro" id="IPR036397">
    <property type="entry name" value="RNaseH_sf"/>
</dbReference>
<comment type="caution">
    <text evidence="3">The sequence shown here is derived from an EMBL/GenBank/DDBJ whole genome shotgun (WGS) entry which is preliminary data.</text>
</comment>
<dbReference type="PANTHER" id="PTHR42648:SF28">
    <property type="entry name" value="TRANSPOSON-ENCODED PROTEIN WITH RIBONUCLEASE H-LIKE AND RETROVIRUS ZINC FINGER-LIKE DOMAINS"/>
    <property type="match status" value="1"/>
</dbReference>
<dbReference type="Pfam" id="PF25597">
    <property type="entry name" value="SH3_retrovirus"/>
    <property type="match status" value="1"/>
</dbReference>
<protein>
    <submittedName>
        <fullName evidence="3">Retrovirus-related Pol polyprotein from transposon TNT 1-94</fullName>
    </submittedName>
</protein>
<name>A0A5D3E121_CUCMM</name>